<evidence type="ECO:0000256" key="16">
    <source>
        <dbReference type="SAM" id="Phobius"/>
    </source>
</evidence>
<feature type="domain" description="Gnk2-homologous" evidence="19">
    <location>
        <begin position="22"/>
        <end position="124"/>
    </location>
</feature>
<proteinExistence type="predicted"/>
<dbReference type="GO" id="GO:0005524">
    <property type="term" value="F:ATP binding"/>
    <property type="evidence" value="ECO:0007669"/>
    <property type="project" value="UniProtKB-UniRule"/>
</dbReference>
<organism evidence="20 21">
    <name type="scientific">Amborella trichopoda</name>
    <dbReference type="NCBI Taxonomy" id="13333"/>
    <lineage>
        <taxon>Eukaryota</taxon>
        <taxon>Viridiplantae</taxon>
        <taxon>Streptophyta</taxon>
        <taxon>Embryophyta</taxon>
        <taxon>Tracheophyta</taxon>
        <taxon>Spermatophyta</taxon>
        <taxon>Magnoliopsida</taxon>
        <taxon>Amborellales</taxon>
        <taxon>Amborellaceae</taxon>
        <taxon>Amborella</taxon>
    </lineage>
</organism>
<dbReference type="STRING" id="13333.W1P7T7"/>
<keyword evidence="11 16" id="KW-0472">Membrane</keyword>
<accession>W1P7T7</accession>
<evidence type="ECO:0000256" key="10">
    <source>
        <dbReference type="ARBA" id="ARBA00022989"/>
    </source>
</evidence>
<evidence type="ECO:0000256" key="5">
    <source>
        <dbReference type="ARBA" id="ARBA00022729"/>
    </source>
</evidence>
<dbReference type="EMBL" id="KI394313">
    <property type="protein sequence ID" value="ERN03998.1"/>
    <property type="molecule type" value="Genomic_DNA"/>
</dbReference>
<keyword evidence="6" id="KW-0677">Repeat</keyword>
<evidence type="ECO:0008006" key="22">
    <source>
        <dbReference type="Google" id="ProtNLM"/>
    </source>
</evidence>
<feature type="chain" id="PRO_5004807184" description="Protein kinase domain-containing protein" evidence="17">
    <location>
        <begin position="21"/>
        <end position="665"/>
    </location>
</feature>
<dbReference type="InterPro" id="IPR052059">
    <property type="entry name" value="CR_Ser/Thr_kinase"/>
</dbReference>
<gene>
    <name evidence="20" type="ORF">AMTR_s00079p00148810</name>
</gene>
<keyword evidence="12" id="KW-0675">Receptor</keyword>
<evidence type="ECO:0000313" key="20">
    <source>
        <dbReference type="EMBL" id="ERN03998.1"/>
    </source>
</evidence>
<dbReference type="InterPro" id="IPR038408">
    <property type="entry name" value="GNK2_sf"/>
</dbReference>
<sequence length="665" mass="72399">MEERLLLSLLFLSLLNPSTCTDPQWVRCDNSQNYTSTSPFSANLAQSLRRINESTAHTGFAVLTHGSGDDSVTTLAQCESDLGFNDCQQCITDATAVIRQRCPNQKVAQVWYELCTLRYSHENFTSQPLNGVVYFVVTVANTTDPDSFNSVLGHLLGELSDKASEGGSRFAAGSSTVSDFQSVYGLVQCTRDLSQSDCKTCFEEAVAQIARCCAGRVSALIGSGSCVVRFGSSLFYNWTAVEAAPPTLPPPPVRVAPPPVEIGGGGGSNNRIGAVVGVAVAVAVAVGAAVFLGFLCVMGIRKRRKKNRIVRKRRKVSGGAMKREDGDEVGEEESVFWKLSTLKLATDKFSDENTLGSGGFGAVYKGRMRNGTEIAVKRLAVGSNQGIKEFKNEVKLLLKAQHRNLVRLLGCCMEGGEKMLIYEYLPNKSLDKYLFDKRLSAILDWPKRWGIILGVARGLVYLHEESVLTIIHRDIKATNILLDHTMSPKISDFGLATLIGGEGTQVKATGVAGTFGYMAPEYALNGILSPKCDVFSFGVLLLEILSGRKNYDEYLDESCQELLQYASKLYKEGKLLQLMDVNIGSYPQGDVLRCIKIGLLCCQTNVTERPTMASVVLMLSNSTMTTARPGLIGYNRGNKKPSSLPSRNRHHVSRNSVTLSSLAPR</sequence>
<keyword evidence="3" id="KW-0808">Transferase</keyword>
<evidence type="ECO:0000256" key="13">
    <source>
        <dbReference type="ARBA" id="ARBA00023180"/>
    </source>
</evidence>
<evidence type="ECO:0000256" key="15">
    <source>
        <dbReference type="SAM" id="MobiDB-lite"/>
    </source>
</evidence>
<dbReference type="PROSITE" id="PS00107">
    <property type="entry name" value="PROTEIN_KINASE_ATP"/>
    <property type="match status" value="1"/>
</dbReference>
<dbReference type="InterPro" id="IPR000719">
    <property type="entry name" value="Prot_kinase_dom"/>
</dbReference>
<dbReference type="Gramene" id="ERN03998">
    <property type="protein sequence ID" value="ERN03998"/>
    <property type="gene ID" value="AMTR_s00079p00148810"/>
</dbReference>
<evidence type="ECO:0000259" key="19">
    <source>
        <dbReference type="PROSITE" id="PS51473"/>
    </source>
</evidence>
<evidence type="ECO:0000256" key="17">
    <source>
        <dbReference type="SAM" id="SignalP"/>
    </source>
</evidence>
<dbReference type="CDD" id="cd23509">
    <property type="entry name" value="Gnk2-like"/>
    <property type="match status" value="2"/>
</dbReference>
<evidence type="ECO:0000256" key="14">
    <source>
        <dbReference type="PROSITE-ProRule" id="PRU10141"/>
    </source>
</evidence>
<keyword evidence="8" id="KW-0418">Kinase</keyword>
<dbReference type="PROSITE" id="PS00108">
    <property type="entry name" value="PROTEIN_KINASE_ST"/>
    <property type="match status" value="1"/>
</dbReference>
<keyword evidence="5 17" id="KW-0732">Signal</keyword>
<dbReference type="InterPro" id="IPR002902">
    <property type="entry name" value="GNK2"/>
</dbReference>
<dbReference type="Pfam" id="PF01657">
    <property type="entry name" value="Stress-antifung"/>
    <property type="match status" value="2"/>
</dbReference>
<feature type="signal peptide" evidence="17">
    <location>
        <begin position="1"/>
        <end position="20"/>
    </location>
</feature>
<evidence type="ECO:0000256" key="8">
    <source>
        <dbReference type="ARBA" id="ARBA00022777"/>
    </source>
</evidence>
<dbReference type="CDD" id="cd14066">
    <property type="entry name" value="STKc_IRAK"/>
    <property type="match status" value="1"/>
</dbReference>
<keyword evidence="2" id="KW-0723">Serine/threonine-protein kinase</keyword>
<dbReference type="InterPro" id="IPR017441">
    <property type="entry name" value="Protein_kinase_ATP_BS"/>
</dbReference>
<reference evidence="21" key="1">
    <citation type="journal article" date="2013" name="Science">
        <title>The Amborella genome and the evolution of flowering plants.</title>
        <authorList>
            <consortium name="Amborella Genome Project"/>
        </authorList>
    </citation>
    <scope>NUCLEOTIDE SEQUENCE [LARGE SCALE GENOMIC DNA]</scope>
</reference>
<dbReference type="PANTHER" id="PTHR47973">
    <property type="entry name" value="CYSTEINE-RICH RECEPTOR-LIKE PROTEIN KINASE 3"/>
    <property type="match status" value="1"/>
</dbReference>
<dbReference type="Gene3D" id="3.30.200.20">
    <property type="entry name" value="Phosphorylase Kinase, domain 1"/>
    <property type="match status" value="1"/>
</dbReference>
<evidence type="ECO:0000256" key="4">
    <source>
        <dbReference type="ARBA" id="ARBA00022692"/>
    </source>
</evidence>
<keyword evidence="13" id="KW-0325">Glycoprotein</keyword>
<dbReference type="PROSITE" id="PS50011">
    <property type="entry name" value="PROTEIN_KINASE_DOM"/>
    <property type="match status" value="1"/>
</dbReference>
<evidence type="ECO:0000256" key="9">
    <source>
        <dbReference type="ARBA" id="ARBA00022840"/>
    </source>
</evidence>
<dbReference type="eggNOG" id="ENOG502RXD9">
    <property type="taxonomic scope" value="Eukaryota"/>
</dbReference>
<evidence type="ECO:0000259" key="18">
    <source>
        <dbReference type="PROSITE" id="PS50011"/>
    </source>
</evidence>
<dbReference type="FunFam" id="3.30.200.20:FF:000142">
    <property type="entry name" value="Cysteine-rich receptor-like protein kinase 10"/>
    <property type="match status" value="1"/>
</dbReference>
<feature type="transmembrane region" description="Helical" evidence="16">
    <location>
        <begin position="272"/>
        <end position="298"/>
    </location>
</feature>
<dbReference type="GO" id="GO:0007165">
    <property type="term" value="P:signal transduction"/>
    <property type="evidence" value="ECO:0000318"/>
    <property type="project" value="GO_Central"/>
</dbReference>
<evidence type="ECO:0000256" key="12">
    <source>
        <dbReference type="ARBA" id="ARBA00023170"/>
    </source>
</evidence>
<evidence type="ECO:0000256" key="11">
    <source>
        <dbReference type="ARBA" id="ARBA00023136"/>
    </source>
</evidence>
<dbReference type="SMART" id="SM00220">
    <property type="entry name" value="S_TKc"/>
    <property type="match status" value="1"/>
</dbReference>
<evidence type="ECO:0000256" key="6">
    <source>
        <dbReference type="ARBA" id="ARBA00022737"/>
    </source>
</evidence>
<dbReference type="FunFam" id="1.10.510.10:FF:000384">
    <property type="entry name" value="G-type lectin S-receptor-like serine/threonine-protein kinase"/>
    <property type="match status" value="1"/>
</dbReference>
<dbReference type="AlphaFoldDB" id="W1P7T7"/>
<dbReference type="OMA" id="IARCCAG"/>
<keyword evidence="4 16" id="KW-0812">Transmembrane</keyword>
<evidence type="ECO:0000256" key="7">
    <source>
        <dbReference type="ARBA" id="ARBA00022741"/>
    </source>
</evidence>
<dbReference type="SUPFAM" id="SSF56112">
    <property type="entry name" value="Protein kinase-like (PK-like)"/>
    <property type="match status" value="1"/>
</dbReference>
<name>W1P7T7_AMBTC</name>
<feature type="region of interest" description="Disordered" evidence="15">
    <location>
        <begin position="629"/>
        <end position="665"/>
    </location>
</feature>
<dbReference type="Gene3D" id="1.10.510.10">
    <property type="entry name" value="Transferase(Phosphotransferase) domain 1"/>
    <property type="match status" value="1"/>
</dbReference>
<feature type="binding site" evidence="14">
    <location>
        <position position="377"/>
    </location>
    <ligand>
        <name>ATP</name>
        <dbReference type="ChEBI" id="CHEBI:30616"/>
    </ligand>
</feature>
<dbReference type="Gene3D" id="3.30.430.20">
    <property type="entry name" value="Gnk2 domain, C-X8-C-X2-C motif"/>
    <property type="match status" value="2"/>
</dbReference>
<dbReference type="Pfam" id="PF07714">
    <property type="entry name" value="PK_Tyr_Ser-Thr"/>
    <property type="match status" value="1"/>
</dbReference>
<dbReference type="PROSITE" id="PS51473">
    <property type="entry name" value="GNK2"/>
    <property type="match status" value="2"/>
</dbReference>
<feature type="compositionally biased region" description="Polar residues" evidence="15">
    <location>
        <begin position="654"/>
        <end position="665"/>
    </location>
</feature>
<protein>
    <recommendedName>
        <fullName evidence="22">Protein kinase domain-containing protein</fullName>
    </recommendedName>
</protein>
<evidence type="ECO:0000256" key="2">
    <source>
        <dbReference type="ARBA" id="ARBA00022527"/>
    </source>
</evidence>
<feature type="domain" description="Gnk2-homologous" evidence="19">
    <location>
        <begin position="130"/>
        <end position="235"/>
    </location>
</feature>
<dbReference type="InterPro" id="IPR011009">
    <property type="entry name" value="Kinase-like_dom_sf"/>
</dbReference>
<dbReference type="GO" id="GO:0004674">
    <property type="term" value="F:protein serine/threonine kinase activity"/>
    <property type="evidence" value="ECO:0000318"/>
    <property type="project" value="GO_Central"/>
</dbReference>
<dbReference type="InterPro" id="IPR001245">
    <property type="entry name" value="Ser-Thr/Tyr_kinase_cat_dom"/>
</dbReference>
<keyword evidence="21" id="KW-1185">Reference proteome</keyword>
<dbReference type="GO" id="GO:0005886">
    <property type="term" value="C:plasma membrane"/>
    <property type="evidence" value="ECO:0000318"/>
    <property type="project" value="GO_Central"/>
</dbReference>
<keyword evidence="7 14" id="KW-0547">Nucleotide-binding</keyword>
<comment type="subcellular location">
    <subcellularLocation>
        <location evidence="1">Membrane</location>
        <topology evidence="1">Single-pass membrane protein</topology>
    </subcellularLocation>
</comment>
<keyword evidence="9 14" id="KW-0067">ATP-binding</keyword>
<evidence type="ECO:0000256" key="1">
    <source>
        <dbReference type="ARBA" id="ARBA00004167"/>
    </source>
</evidence>
<dbReference type="Proteomes" id="UP000017836">
    <property type="component" value="Unassembled WGS sequence"/>
</dbReference>
<dbReference type="HOGENOM" id="CLU_000288_35_7_1"/>
<dbReference type="InterPro" id="IPR008271">
    <property type="entry name" value="Ser/Thr_kinase_AS"/>
</dbReference>
<keyword evidence="10 16" id="KW-1133">Transmembrane helix</keyword>
<feature type="domain" description="Protein kinase" evidence="18">
    <location>
        <begin position="349"/>
        <end position="624"/>
    </location>
</feature>
<evidence type="ECO:0000313" key="21">
    <source>
        <dbReference type="Proteomes" id="UP000017836"/>
    </source>
</evidence>
<evidence type="ECO:0000256" key="3">
    <source>
        <dbReference type="ARBA" id="ARBA00022679"/>
    </source>
</evidence>